<reference evidence="1 2" key="1">
    <citation type="journal article" date="2016" name="Nat. Commun.">
        <title>Thousands of microbial genomes shed light on interconnected biogeochemical processes in an aquifer system.</title>
        <authorList>
            <person name="Anantharaman K."/>
            <person name="Brown C.T."/>
            <person name="Hug L.A."/>
            <person name="Sharon I."/>
            <person name="Castelle C.J."/>
            <person name="Probst A.J."/>
            <person name="Thomas B.C."/>
            <person name="Singh A."/>
            <person name="Wilkins M.J."/>
            <person name="Karaoz U."/>
            <person name="Brodie E.L."/>
            <person name="Williams K.H."/>
            <person name="Hubbard S.S."/>
            <person name="Banfield J.F."/>
        </authorList>
    </citation>
    <scope>NUCLEOTIDE SEQUENCE [LARGE SCALE GENOMIC DNA]</scope>
</reference>
<dbReference type="NCBIfam" id="TIGR02436">
    <property type="entry name" value="four helix bundle protein"/>
    <property type="match status" value="1"/>
</dbReference>
<dbReference type="Pfam" id="PF05635">
    <property type="entry name" value="23S_rRNA_IVP"/>
    <property type="match status" value="1"/>
</dbReference>
<sequence>MNTYKDLTVWQKSIELVTEIYELTKKFPKEEIYGLTSQIRRAAISIPSNIAEGKMRGGNIEFRRFLLIAFASGAELETQLIISKRLSQSAKLDYNRVDCLLEEVMKILNKLISQLGPSA</sequence>
<dbReference type="SUPFAM" id="SSF158446">
    <property type="entry name" value="IVS-encoded protein-like"/>
    <property type="match status" value="1"/>
</dbReference>
<dbReference type="PANTHER" id="PTHR38471">
    <property type="entry name" value="FOUR HELIX BUNDLE PROTEIN"/>
    <property type="match status" value="1"/>
</dbReference>
<dbReference type="AlphaFoldDB" id="A0A1F6WUV1"/>
<dbReference type="Proteomes" id="UP000179352">
    <property type="component" value="Unassembled WGS sequence"/>
</dbReference>
<comment type="caution">
    <text evidence="1">The sequence shown here is derived from an EMBL/GenBank/DDBJ whole genome shotgun (WGS) entry which is preliminary data.</text>
</comment>
<protein>
    <recommendedName>
        <fullName evidence="3">Four helix bundle protein</fullName>
    </recommendedName>
</protein>
<organism evidence="1 2">
    <name type="scientific">Candidatus Nomurabacteria bacterium RIFCSPLOWO2_01_FULL_39_17</name>
    <dbReference type="NCBI Taxonomy" id="1801770"/>
    <lineage>
        <taxon>Bacteria</taxon>
        <taxon>Candidatus Nomuraibacteriota</taxon>
    </lineage>
</organism>
<dbReference type="InterPro" id="IPR012657">
    <property type="entry name" value="23S_rRNA-intervening_sequence"/>
</dbReference>
<gene>
    <name evidence="1" type="ORF">A3A01_01790</name>
</gene>
<dbReference type="InterPro" id="IPR036583">
    <property type="entry name" value="23S_rRNA_IVS_sf"/>
</dbReference>
<dbReference type="NCBIfam" id="NF008911">
    <property type="entry name" value="PRK12275.1-2"/>
    <property type="match status" value="1"/>
</dbReference>
<dbReference type="STRING" id="1801770.A3A01_01790"/>
<evidence type="ECO:0000313" key="1">
    <source>
        <dbReference type="EMBL" id="OGI85662.1"/>
    </source>
</evidence>
<evidence type="ECO:0008006" key="3">
    <source>
        <dbReference type="Google" id="ProtNLM"/>
    </source>
</evidence>
<dbReference type="EMBL" id="MFUU01000021">
    <property type="protein sequence ID" value="OGI85662.1"/>
    <property type="molecule type" value="Genomic_DNA"/>
</dbReference>
<accession>A0A1F6WUV1</accession>
<name>A0A1F6WUV1_9BACT</name>
<evidence type="ECO:0000313" key="2">
    <source>
        <dbReference type="Proteomes" id="UP000179352"/>
    </source>
</evidence>
<dbReference type="PANTHER" id="PTHR38471:SF2">
    <property type="entry name" value="FOUR HELIX BUNDLE PROTEIN"/>
    <property type="match status" value="1"/>
</dbReference>
<dbReference type="Gene3D" id="1.20.1440.60">
    <property type="entry name" value="23S rRNA-intervening sequence"/>
    <property type="match status" value="1"/>
</dbReference>
<proteinExistence type="predicted"/>
<dbReference type="CDD" id="cd16377">
    <property type="entry name" value="23S_rRNA_IVP_like"/>
    <property type="match status" value="1"/>
</dbReference>